<dbReference type="FunFam" id="3.40.50.720:FF:000084">
    <property type="entry name" value="Short-chain dehydrogenase reductase"/>
    <property type="match status" value="1"/>
</dbReference>
<dbReference type="InterPro" id="IPR020904">
    <property type="entry name" value="Sc_DH/Rdtase_CS"/>
</dbReference>
<dbReference type="InterPro" id="IPR002347">
    <property type="entry name" value="SDR_fam"/>
</dbReference>
<evidence type="ECO:0000256" key="3">
    <source>
        <dbReference type="ARBA" id="ARBA00023027"/>
    </source>
</evidence>
<evidence type="ECO:0000256" key="1">
    <source>
        <dbReference type="ARBA" id="ARBA00006484"/>
    </source>
</evidence>
<name>A0A936N8N9_9ACTN</name>
<organism evidence="5 6">
    <name type="scientific">Candidatus Neomicrothrix subdominans</name>
    <dbReference type="NCBI Taxonomy" id="2954438"/>
    <lineage>
        <taxon>Bacteria</taxon>
        <taxon>Bacillati</taxon>
        <taxon>Actinomycetota</taxon>
        <taxon>Acidimicrobiia</taxon>
        <taxon>Acidimicrobiales</taxon>
        <taxon>Microthrixaceae</taxon>
        <taxon>Candidatus Neomicrothrix</taxon>
    </lineage>
</organism>
<keyword evidence="2" id="KW-0560">Oxidoreductase</keyword>
<reference evidence="5 6" key="1">
    <citation type="submission" date="2020-10" db="EMBL/GenBank/DDBJ databases">
        <title>Connecting structure to function with the recovery of over 1000 high-quality activated sludge metagenome-assembled genomes encoding full-length rRNA genes using long-read sequencing.</title>
        <authorList>
            <person name="Singleton C.M."/>
            <person name="Petriglieri F."/>
            <person name="Kristensen J.M."/>
            <person name="Kirkegaard R.H."/>
            <person name="Michaelsen T.Y."/>
            <person name="Andersen M.H."/>
            <person name="Karst S.M."/>
            <person name="Dueholm M.S."/>
            <person name="Nielsen P.H."/>
            <person name="Albertsen M."/>
        </authorList>
    </citation>
    <scope>NUCLEOTIDE SEQUENCE [LARGE SCALE GENOMIC DNA]</scope>
    <source>
        <strain evidence="5">Lyne_18-Q3-R50-59_MAXAC.006</strain>
    </source>
</reference>
<proteinExistence type="inferred from homology"/>
<dbReference type="PANTHER" id="PTHR24321">
    <property type="entry name" value="DEHYDROGENASES, SHORT CHAIN"/>
    <property type="match status" value="1"/>
</dbReference>
<dbReference type="InterPro" id="IPR030981">
    <property type="entry name" value="SDR_subfam_2"/>
</dbReference>
<dbReference type="PROSITE" id="PS00061">
    <property type="entry name" value="ADH_SHORT"/>
    <property type="match status" value="1"/>
</dbReference>
<evidence type="ECO:0000256" key="2">
    <source>
        <dbReference type="ARBA" id="ARBA00023002"/>
    </source>
</evidence>
<dbReference type="Proteomes" id="UP000727993">
    <property type="component" value="Unassembled WGS sequence"/>
</dbReference>
<dbReference type="EMBL" id="JADJZA010000001">
    <property type="protein sequence ID" value="MBK9295667.1"/>
    <property type="molecule type" value="Genomic_DNA"/>
</dbReference>
<dbReference type="InterPro" id="IPR036291">
    <property type="entry name" value="NAD(P)-bd_dom_sf"/>
</dbReference>
<evidence type="ECO:0000313" key="6">
    <source>
        <dbReference type="Proteomes" id="UP000727993"/>
    </source>
</evidence>
<sequence>MQHAPTPDDHPRVALITGAARGIGAAVARRLAADGWSLVLSDSVGHEKLLTYALGTREELDAVAADCGPNTVVFEADVRNQGQLDAATSLAVARFGGLDAAIGAAGVIWGGEPQWRTPEAAWDLMVDVNLGGIWKLAHAAVPALLQRPQPRSGRFVALASAASVRGMPQLAAYSASKAGVAGLVRSLAAELGPDNVTANAVGPGSTDTAMLEASAGVYGLSRAEDFGRQQPIDRLLRPEEVADAVAWLCSAGASGITGALVPVDGGMTAA</sequence>
<comment type="caution">
    <text evidence="5">The sequence shown here is derived from an EMBL/GenBank/DDBJ whole genome shotgun (WGS) entry which is preliminary data.</text>
</comment>
<dbReference type="AlphaFoldDB" id="A0A936N8N9"/>
<dbReference type="InterPro" id="IPR057326">
    <property type="entry name" value="KR_dom"/>
</dbReference>
<dbReference type="NCBIfam" id="NF040491">
    <property type="entry name" value="SDR_subfam_4"/>
    <property type="match status" value="1"/>
</dbReference>
<keyword evidence="3" id="KW-0520">NAD</keyword>
<dbReference type="GO" id="GO:0016491">
    <property type="term" value="F:oxidoreductase activity"/>
    <property type="evidence" value="ECO:0007669"/>
    <property type="project" value="UniProtKB-KW"/>
</dbReference>
<dbReference type="Gene3D" id="3.40.50.720">
    <property type="entry name" value="NAD(P)-binding Rossmann-like Domain"/>
    <property type="match status" value="1"/>
</dbReference>
<accession>A0A936N8N9</accession>
<dbReference type="CDD" id="cd05233">
    <property type="entry name" value="SDR_c"/>
    <property type="match status" value="1"/>
</dbReference>
<comment type="similarity">
    <text evidence="1">Belongs to the short-chain dehydrogenases/reductases (SDR) family.</text>
</comment>
<evidence type="ECO:0000259" key="4">
    <source>
        <dbReference type="SMART" id="SM00822"/>
    </source>
</evidence>
<dbReference type="PANTHER" id="PTHR24321:SF8">
    <property type="entry name" value="ESTRADIOL 17-BETA-DEHYDROGENASE 8-RELATED"/>
    <property type="match status" value="1"/>
</dbReference>
<dbReference type="PRINTS" id="PR00080">
    <property type="entry name" value="SDRFAMILY"/>
</dbReference>
<protein>
    <submittedName>
        <fullName evidence="5">SDR family oxidoreductase</fullName>
    </submittedName>
</protein>
<evidence type="ECO:0000313" key="5">
    <source>
        <dbReference type="EMBL" id="MBK9295667.1"/>
    </source>
</evidence>
<feature type="domain" description="Ketoreductase" evidence="4">
    <location>
        <begin position="12"/>
        <end position="241"/>
    </location>
</feature>
<dbReference type="Pfam" id="PF13561">
    <property type="entry name" value="adh_short_C2"/>
    <property type="match status" value="1"/>
</dbReference>
<dbReference type="SMART" id="SM00822">
    <property type="entry name" value="PKS_KR"/>
    <property type="match status" value="1"/>
</dbReference>
<dbReference type="PRINTS" id="PR00081">
    <property type="entry name" value="GDHRDH"/>
</dbReference>
<dbReference type="SUPFAM" id="SSF51735">
    <property type="entry name" value="NAD(P)-binding Rossmann-fold domains"/>
    <property type="match status" value="1"/>
</dbReference>
<gene>
    <name evidence="5" type="ORF">IPN02_02080</name>
</gene>
<dbReference type="NCBIfam" id="TIGR04504">
    <property type="entry name" value="SDR_subfam_2"/>
    <property type="match status" value="1"/>
</dbReference>